<accession>A0A2K4MLF1</accession>
<feature type="region of interest" description="Disordered" evidence="1">
    <location>
        <begin position="65"/>
        <end position="105"/>
    </location>
</feature>
<keyword evidence="3" id="KW-1185">Reference proteome</keyword>
<comment type="caution">
    <text evidence="2">The sequence shown here is derived from an EMBL/GenBank/DDBJ whole genome shotgun (WGS) entry which is preliminary data.</text>
</comment>
<sequence>MNIPDFNLPPIQLIRPWPQQLAGVQSSRGSSAEPQHEFAEMLYRSVLQNPAHTLPALAPSFLPPAVLSQPQTRSSRPSPSQARSAARAYSPSSRPTIGTLLQTEA</sequence>
<evidence type="ECO:0000256" key="1">
    <source>
        <dbReference type="SAM" id="MobiDB-lite"/>
    </source>
</evidence>
<dbReference type="EMBL" id="PPTF01000068">
    <property type="protein sequence ID" value="POA97917.1"/>
    <property type="molecule type" value="Genomic_DNA"/>
</dbReference>
<reference evidence="2 3" key="1">
    <citation type="submission" date="2018-01" db="EMBL/GenBank/DDBJ databases">
        <title>Genomic Sequence of Chromobacterium MWU13-2610 from wild cranberry bogs within the Cape Cod National Seashore.</title>
        <authorList>
            <person name="O'Hara-Hanley K."/>
            <person name="Soby S."/>
            <person name="Harrison A."/>
        </authorList>
    </citation>
    <scope>NUCLEOTIDE SEQUENCE [LARGE SCALE GENOMIC DNA]</scope>
    <source>
        <strain evidence="2 3">MWU13-2610</strain>
    </source>
</reference>
<dbReference type="RefSeq" id="WP_103320907.1">
    <property type="nucleotide sequence ID" value="NZ_PPTF01000068.1"/>
</dbReference>
<name>A0A2K4MLF1_9NEIS</name>
<protein>
    <submittedName>
        <fullName evidence="2">Uncharacterized protein</fullName>
    </submittedName>
</protein>
<evidence type="ECO:0000313" key="3">
    <source>
        <dbReference type="Proteomes" id="UP000236416"/>
    </source>
</evidence>
<evidence type="ECO:0000313" key="2">
    <source>
        <dbReference type="EMBL" id="POA97917.1"/>
    </source>
</evidence>
<gene>
    <name evidence="2" type="ORF">C2134_14815</name>
</gene>
<feature type="compositionally biased region" description="Low complexity" evidence="1">
    <location>
        <begin position="65"/>
        <end position="95"/>
    </location>
</feature>
<proteinExistence type="predicted"/>
<organism evidence="2 3">
    <name type="scientific">Chromobacterium sinusclupearum</name>
    <dbReference type="NCBI Taxonomy" id="2077146"/>
    <lineage>
        <taxon>Bacteria</taxon>
        <taxon>Pseudomonadati</taxon>
        <taxon>Pseudomonadota</taxon>
        <taxon>Betaproteobacteria</taxon>
        <taxon>Neisseriales</taxon>
        <taxon>Chromobacteriaceae</taxon>
        <taxon>Chromobacterium</taxon>
    </lineage>
</organism>
<dbReference type="Proteomes" id="UP000236416">
    <property type="component" value="Unassembled WGS sequence"/>
</dbReference>
<dbReference type="AlphaFoldDB" id="A0A2K4MLF1"/>